<dbReference type="PANTHER" id="PTHR37302:SF1">
    <property type="entry name" value="PROTEIN DINB"/>
    <property type="match status" value="1"/>
</dbReference>
<keyword evidence="2 3" id="KW-0479">Metal-binding</keyword>
<name>A0A3E1K9A9_9GAMM</name>
<feature type="binding site" evidence="3">
    <location>
        <position position="151"/>
    </location>
    <ligand>
        <name>a divalent metal cation</name>
        <dbReference type="ChEBI" id="CHEBI:60240"/>
    </ligand>
</feature>
<evidence type="ECO:0000256" key="2">
    <source>
        <dbReference type="ARBA" id="ARBA00022723"/>
    </source>
</evidence>
<organism evidence="4 5">
    <name type="scientific">Wenzhouxiangella sediminis</name>
    <dbReference type="NCBI Taxonomy" id="1792836"/>
    <lineage>
        <taxon>Bacteria</taxon>
        <taxon>Pseudomonadati</taxon>
        <taxon>Pseudomonadota</taxon>
        <taxon>Gammaproteobacteria</taxon>
        <taxon>Chromatiales</taxon>
        <taxon>Wenzhouxiangellaceae</taxon>
        <taxon>Wenzhouxiangella</taxon>
    </lineage>
</organism>
<evidence type="ECO:0008006" key="6">
    <source>
        <dbReference type="Google" id="ProtNLM"/>
    </source>
</evidence>
<keyword evidence="5" id="KW-1185">Reference proteome</keyword>
<dbReference type="AlphaFoldDB" id="A0A3E1K9A9"/>
<dbReference type="EMBL" id="QUZK01000033">
    <property type="protein sequence ID" value="RFF30713.1"/>
    <property type="molecule type" value="Genomic_DNA"/>
</dbReference>
<evidence type="ECO:0000313" key="4">
    <source>
        <dbReference type="EMBL" id="RFF30713.1"/>
    </source>
</evidence>
<dbReference type="GO" id="GO:0046872">
    <property type="term" value="F:metal ion binding"/>
    <property type="evidence" value="ECO:0007669"/>
    <property type="project" value="UniProtKB-KW"/>
</dbReference>
<feature type="binding site" evidence="3">
    <location>
        <position position="51"/>
    </location>
    <ligand>
        <name>a divalent metal cation</name>
        <dbReference type="ChEBI" id="CHEBI:60240"/>
    </ligand>
</feature>
<dbReference type="InterPro" id="IPR007837">
    <property type="entry name" value="DinB"/>
</dbReference>
<evidence type="ECO:0000256" key="3">
    <source>
        <dbReference type="PIRSR" id="PIRSR607837-1"/>
    </source>
</evidence>
<dbReference type="PANTHER" id="PTHR37302">
    <property type="entry name" value="SLR1116 PROTEIN"/>
    <property type="match status" value="1"/>
</dbReference>
<dbReference type="Pfam" id="PF05163">
    <property type="entry name" value="DinB"/>
    <property type="match status" value="1"/>
</dbReference>
<evidence type="ECO:0000256" key="1">
    <source>
        <dbReference type="ARBA" id="ARBA00008635"/>
    </source>
</evidence>
<proteinExistence type="inferred from homology"/>
<feature type="binding site" evidence="3">
    <location>
        <position position="147"/>
    </location>
    <ligand>
        <name>a divalent metal cation</name>
        <dbReference type="ChEBI" id="CHEBI:60240"/>
    </ligand>
</feature>
<dbReference type="OrthoDB" id="9807509at2"/>
<reference evidence="4 5" key="1">
    <citation type="submission" date="2018-08" db="EMBL/GenBank/DDBJ databases">
        <title>Wenzhouxiangella salilacus sp. nov., a novel bacterium isolated from a saline lake in Xinjiang Province, China.</title>
        <authorList>
            <person name="Han S."/>
        </authorList>
    </citation>
    <scope>NUCLEOTIDE SEQUENCE [LARGE SCALE GENOMIC DNA]</scope>
    <source>
        <strain evidence="4 5">XDB06</strain>
    </source>
</reference>
<protein>
    <recommendedName>
        <fullName evidence="6">Damage-inducible protein DinB</fullName>
    </recommendedName>
</protein>
<accession>A0A3E1K9A9</accession>
<dbReference type="Gene3D" id="1.20.120.450">
    <property type="entry name" value="dinb family like domain"/>
    <property type="match status" value="1"/>
</dbReference>
<evidence type="ECO:0000313" key="5">
    <source>
        <dbReference type="Proteomes" id="UP000260351"/>
    </source>
</evidence>
<comment type="similarity">
    <text evidence="1">Belongs to the DinB family.</text>
</comment>
<comment type="caution">
    <text evidence="4">The sequence shown here is derived from an EMBL/GenBank/DDBJ whole genome shotgun (WGS) entry which is preliminary data.</text>
</comment>
<dbReference type="InterPro" id="IPR034660">
    <property type="entry name" value="DinB/YfiT-like"/>
</dbReference>
<sequence>MSAHQEQMRGFSRYNQEFNRVLYGKVAELGEDERKRDMGAFFGSIHGTLNHILLADRIWLGRFAKAFPDMTSLADADLVHEFSSLSQEICADFDELSLERQATDRVITDWAEELSDALLAQTMRYSNSSGQVREHPVWVAVAHLFNHQTHHRGQVTTLLSQLGHDPGVTDYFAYVL</sequence>
<dbReference type="SUPFAM" id="SSF109854">
    <property type="entry name" value="DinB/YfiT-like putative metalloenzymes"/>
    <property type="match status" value="1"/>
</dbReference>
<dbReference type="Proteomes" id="UP000260351">
    <property type="component" value="Unassembled WGS sequence"/>
</dbReference>
<gene>
    <name evidence="4" type="ORF">DZC52_06945</name>
</gene>